<keyword evidence="5" id="KW-1185">Reference proteome</keyword>
<dbReference type="SUPFAM" id="SSF56214">
    <property type="entry name" value="4'-phosphopantetheinyl transferase"/>
    <property type="match status" value="2"/>
</dbReference>
<gene>
    <name evidence="4" type="ORF">DQ384_16220</name>
</gene>
<protein>
    <submittedName>
        <fullName evidence="4">4-phosphopantetheinyl transferase</fullName>
    </submittedName>
</protein>
<dbReference type="Pfam" id="PF01648">
    <property type="entry name" value="ACPS"/>
    <property type="match status" value="1"/>
</dbReference>
<reference evidence="4 5" key="1">
    <citation type="submission" date="2018-06" db="EMBL/GenBank/DDBJ databases">
        <title>Sphaerisporangium craniellae sp. nov., isolated from a marine sponge in the South China Sea.</title>
        <authorList>
            <person name="Li L."/>
        </authorList>
    </citation>
    <scope>NUCLEOTIDE SEQUENCE [LARGE SCALE GENOMIC DNA]</scope>
    <source>
        <strain evidence="4 5">CCTCC AA 208026</strain>
    </source>
</reference>
<sequence length="260" mass="28304">MSGLAAPARDVLPAATAEAGVWLLAESQVEPLAAAAPPEEVLSDDERDRVARLRGPGARRRGLGARLLARLLLARYAGVRPSVLSFATRWHGRPELSPNPWRLRFNLSHSEGLIACVVTSEVPCGVDVQRPVGQDVLHHLAMALSEPEAARLSVLRPGPPQARVLVDTWTVKEAYTKALGVGLRYGFEHLTVEGLPDGPVSLHDARVRHAEDRPWRFRLDHLPTGHSLAVAVRRPGPAPYPIVVRQFMDSPHISLEGVAL</sequence>
<evidence type="ECO:0000259" key="3">
    <source>
        <dbReference type="Pfam" id="PF01648"/>
    </source>
</evidence>
<dbReference type="GO" id="GO:0019878">
    <property type="term" value="P:lysine biosynthetic process via aminoadipic acid"/>
    <property type="evidence" value="ECO:0007669"/>
    <property type="project" value="TreeGrafter"/>
</dbReference>
<dbReference type="InterPro" id="IPR037143">
    <property type="entry name" value="4-PPantetheinyl_Trfase_dom_sf"/>
</dbReference>
<dbReference type="Gene3D" id="3.90.470.20">
    <property type="entry name" value="4'-phosphopantetheinyl transferase domain"/>
    <property type="match status" value="2"/>
</dbReference>
<accession>A0A367FKW4</accession>
<keyword evidence="2 4" id="KW-0808">Transferase</keyword>
<dbReference type="PANTHER" id="PTHR12215">
    <property type="entry name" value="PHOSPHOPANTETHEINE TRANSFERASE"/>
    <property type="match status" value="1"/>
</dbReference>
<dbReference type="PANTHER" id="PTHR12215:SF15">
    <property type="entry name" value="4'-PHOSPHOPANTETHEINYL TRANSFERASE SUPERFAMILY-RELATED"/>
    <property type="match status" value="1"/>
</dbReference>
<evidence type="ECO:0000313" key="4">
    <source>
        <dbReference type="EMBL" id="RCG30285.1"/>
    </source>
</evidence>
<dbReference type="EMBL" id="QOIL01000008">
    <property type="protein sequence ID" value="RCG30285.1"/>
    <property type="molecule type" value="Genomic_DNA"/>
</dbReference>
<dbReference type="GO" id="GO:0005829">
    <property type="term" value="C:cytosol"/>
    <property type="evidence" value="ECO:0007669"/>
    <property type="project" value="TreeGrafter"/>
</dbReference>
<evidence type="ECO:0000313" key="5">
    <source>
        <dbReference type="Proteomes" id="UP000253094"/>
    </source>
</evidence>
<dbReference type="InterPro" id="IPR050559">
    <property type="entry name" value="P-Pant_transferase_sf"/>
</dbReference>
<dbReference type="GO" id="GO:0000287">
    <property type="term" value="F:magnesium ion binding"/>
    <property type="evidence" value="ECO:0007669"/>
    <property type="project" value="InterPro"/>
</dbReference>
<evidence type="ECO:0000256" key="1">
    <source>
        <dbReference type="ARBA" id="ARBA00010990"/>
    </source>
</evidence>
<dbReference type="RefSeq" id="WP_114029648.1">
    <property type="nucleotide sequence ID" value="NZ_QOIL01000008.1"/>
</dbReference>
<proteinExistence type="inferred from homology"/>
<name>A0A367FKW4_9ACTN</name>
<dbReference type="GO" id="GO:0008897">
    <property type="term" value="F:holo-[acyl-carrier-protein] synthase activity"/>
    <property type="evidence" value="ECO:0007669"/>
    <property type="project" value="InterPro"/>
</dbReference>
<dbReference type="AlphaFoldDB" id="A0A367FKW4"/>
<dbReference type="OrthoDB" id="190168at2"/>
<dbReference type="Proteomes" id="UP000253094">
    <property type="component" value="Unassembled WGS sequence"/>
</dbReference>
<comment type="caution">
    <text evidence="4">The sequence shown here is derived from an EMBL/GenBank/DDBJ whole genome shotgun (WGS) entry which is preliminary data.</text>
</comment>
<dbReference type="InterPro" id="IPR008278">
    <property type="entry name" value="4-PPantetheinyl_Trfase_dom"/>
</dbReference>
<feature type="domain" description="4'-phosphopantetheinyl transferase" evidence="3">
    <location>
        <begin position="123"/>
        <end position="231"/>
    </location>
</feature>
<comment type="similarity">
    <text evidence="1">Belongs to the P-Pant transferase superfamily. Gsp/Sfp/HetI/AcpT family.</text>
</comment>
<evidence type="ECO:0000256" key="2">
    <source>
        <dbReference type="ARBA" id="ARBA00022679"/>
    </source>
</evidence>
<organism evidence="4 5">
    <name type="scientific">Sphaerisporangium album</name>
    <dbReference type="NCBI Taxonomy" id="509200"/>
    <lineage>
        <taxon>Bacteria</taxon>
        <taxon>Bacillati</taxon>
        <taxon>Actinomycetota</taxon>
        <taxon>Actinomycetes</taxon>
        <taxon>Streptosporangiales</taxon>
        <taxon>Streptosporangiaceae</taxon>
        <taxon>Sphaerisporangium</taxon>
    </lineage>
</organism>